<dbReference type="InterPro" id="IPR007059">
    <property type="entry name" value="DmsC"/>
</dbReference>
<protein>
    <submittedName>
        <fullName evidence="2">Dimethyl sulfoxide reductase anchor subunit</fullName>
        <ecNumber evidence="2">1.8.5.3</ecNumber>
    </submittedName>
</protein>
<dbReference type="EC" id="1.8.5.3" evidence="2"/>
<evidence type="ECO:0000313" key="2">
    <source>
        <dbReference type="EMBL" id="WGM02812.1"/>
    </source>
</evidence>
<gene>
    <name evidence="2" type="ORF">QE210_06995</name>
</gene>
<feature type="transmembrane region" description="Helical" evidence="1">
    <location>
        <begin position="112"/>
        <end position="131"/>
    </location>
</feature>
<evidence type="ECO:0000256" key="1">
    <source>
        <dbReference type="SAM" id="Phobius"/>
    </source>
</evidence>
<feature type="transmembrane region" description="Helical" evidence="1">
    <location>
        <begin position="6"/>
        <end position="25"/>
    </location>
</feature>
<dbReference type="GO" id="GO:0009390">
    <property type="term" value="C:dimethyl sulfoxide reductase complex"/>
    <property type="evidence" value="ECO:0007669"/>
    <property type="project" value="TreeGrafter"/>
</dbReference>
<feature type="transmembrane region" description="Helical" evidence="1">
    <location>
        <begin position="168"/>
        <end position="188"/>
    </location>
</feature>
<dbReference type="EMBL" id="CP123504">
    <property type="protein sequence ID" value="WGM02812.1"/>
    <property type="molecule type" value="Genomic_DNA"/>
</dbReference>
<feature type="transmembrane region" description="Helical" evidence="1">
    <location>
        <begin position="143"/>
        <end position="161"/>
    </location>
</feature>
<dbReference type="Gene3D" id="1.20.1630.10">
    <property type="entry name" value="Formate dehydrogenase/DMSO reductase domain"/>
    <property type="match status" value="1"/>
</dbReference>
<organism evidence="2 3">
    <name type="scientific">Arsenophonus nasoniae</name>
    <name type="common">son-killer infecting Nasonia vitripennis</name>
    <dbReference type="NCBI Taxonomy" id="638"/>
    <lineage>
        <taxon>Bacteria</taxon>
        <taxon>Pseudomonadati</taxon>
        <taxon>Pseudomonadota</taxon>
        <taxon>Gammaproteobacteria</taxon>
        <taxon>Enterobacterales</taxon>
        <taxon>Morganellaceae</taxon>
        <taxon>Arsenophonus</taxon>
    </lineage>
</organism>
<sequence length="254" mass="27845">MHELPLVFFTVLGQSAAGLFFVAYLSNKLNLINNHQLNVANLLAMVVMFLGLIIGGLHVGQPIRFFNMLLGIGRSPMSNEAFFSGIFMALAFGTVVFSFFEKFTKLKQICNLAGIIAGLVFVWSIPQVYYIDTVANWNTHYTALQMWMTCFIGGGALATLIGAHKLGALFFIIGALVILATKADYISLLNTKAIDQTGFWGIQLVILGLSLFVMAAVVLKNNVPQTTLVACTVIIFVAELSGRIAFYNLWEITM</sequence>
<dbReference type="GO" id="GO:0019645">
    <property type="term" value="P:anaerobic electron transport chain"/>
    <property type="evidence" value="ECO:0007669"/>
    <property type="project" value="InterPro"/>
</dbReference>
<feature type="transmembrane region" description="Helical" evidence="1">
    <location>
        <begin position="226"/>
        <end position="250"/>
    </location>
</feature>
<keyword evidence="1" id="KW-0812">Transmembrane</keyword>
<name>A0AA95K7R0_9GAMM</name>
<dbReference type="RefSeq" id="WP_280625974.1">
    <property type="nucleotide sequence ID" value="NZ_CP123504.1"/>
</dbReference>
<dbReference type="AlphaFoldDB" id="A0AA95K7R0"/>
<dbReference type="Pfam" id="PF04976">
    <property type="entry name" value="DmsC"/>
    <property type="match status" value="1"/>
</dbReference>
<feature type="transmembrane region" description="Helical" evidence="1">
    <location>
        <begin position="81"/>
        <end position="100"/>
    </location>
</feature>
<proteinExistence type="predicted"/>
<dbReference type="GO" id="GO:0009389">
    <property type="term" value="F:dimethyl sulfoxide reductase activity"/>
    <property type="evidence" value="ECO:0007669"/>
    <property type="project" value="TreeGrafter"/>
</dbReference>
<dbReference type="PANTHER" id="PTHR38095">
    <property type="entry name" value="ANAEROBIC DIMETHYL SULFOXIDE REDUCTASE CHAIN YNFH"/>
    <property type="match status" value="1"/>
</dbReference>
<accession>A0AA95K7R0</accession>
<dbReference type="Proteomes" id="UP001177595">
    <property type="component" value="Chromosome"/>
</dbReference>
<reference evidence="2" key="1">
    <citation type="submission" date="2023-04" db="EMBL/GenBank/DDBJ databases">
        <title>Genome dynamics across the evolutionary transition to endosymbiosis.</title>
        <authorList>
            <person name="Siozios S."/>
            <person name="Nadal-Jimenez P."/>
            <person name="Azagi T."/>
            <person name="Sprong H."/>
            <person name="Frost C.L."/>
            <person name="Parratt S.R."/>
            <person name="Taylor G."/>
            <person name="Brettell L."/>
            <person name="Lew K.C."/>
            <person name="Croft L."/>
            <person name="King K.C."/>
            <person name="Brockhurst M.A."/>
            <person name="Hypsa V."/>
            <person name="Novakova E."/>
            <person name="Darby A.C."/>
            <person name="Hurst G.D.D."/>
        </authorList>
    </citation>
    <scope>NUCLEOTIDE SEQUENCE</scope>
    <source>
        <strain evidence="2">APv</strain>
    </source>
</reference>
<evidence type="ECO:0000313" key="3">
    <source>
        <dbReference type="Proteomes" id="UP001177595"/>
    </source>
</evidence>
<dbReference type="PANTHER" id="PTHR38095:SF3">
    <property type="entry name" value="ANAEROBIC DIMETHYL SULFOXIDE REDUCTASE, SUBUNIT C"/>
    <property type="match status" value="1"/>
</dbReference>
<feature type="transmembrane region" description="Helical" evidence="1">
    <location>
        <begin position="200"/>
        <end position="219"/>
    </location>
</feature>
<dbReference type="GO" id="GO:0005886">
    <property type="term" value="C:plasma membrane"/>
    <property type="evidence" value="ECO:0007669"/>
    <property type="project" value="TreeGrafter"/>
</dbReference>
<keyword evidence="1" id="KW-0472">Membrane</keyword>
<keyword evidence="1" id="KW-1133">Transmembrane helix</keyword>
<feature type="transmembrane region" description="Helical" evidence="1">
    <location>
        <begin position="37"/>
        <end position="61"/>
    </location>
</feature>
<keyword evidence="2" id="KW-0560">Oxidoreductase</keyword>